<dbReference type="RefSeq" id="WP_147154401.1">
    <property type="nucleotide sequence ID" value="NZ_BKAJ01000116.1"/>
</dbReference>
<protein>
    <recommendedName>
        <fullName evidence="7">Catalase-related peroxidase</fullName>
        <ecNumber evidence="7">1.11.1.-</ecNumber>
    </recommendedName>
</protein>
<evidence type="ECO:0000256" key="7">
    <source>
        <dbReference type="PIRNR" id="PIRNR000296"/>
    </source>
</evidence>
<dbReference type="SUPFAM" id="SSF56634">
    <property type="entry name" value="Heme-dependent catalase-like"/>
    <property type="match status" value="1"/>
</dbReference>
<evidence type="ECO:0000256" key="1">
    <source>
        <dbReference type="ARBA" id="ARBA00005329"/>
    </source>
</evidence>
<dbReference type="PANTHER" id="PTHR11465">
    <property type="entry name" value="CATALASE"/>
    <property type="match status" value="1"/>
</dbReference>
<evidence type="ECO:0000259" key="12">
    <source>
        <dbReference type="SMART" id="SM01060"/>
    </source>
</evidence>
<dbReference type="GO" id="GO:0005737">
    <property type="term" value="C:cytoplasm"/>
    <property type="evidence" value="ECO:0007669"/>
    <property type="project" value="TreeGrafter"/>
</dbReference>
<accession>A0A512NJA8</accession>
<feature type="binding site" description="axial binding residue" evidence="9">
    <location>
        <position position="331"/>
    </location>
    <ligand>
        <name>heme</name>
        <dbReference type="ChEBI" id="CHEBI:30413"/>
    </ligand>
    <ligandPart>
        <name>Fe</name>
        <dbReference type="ChEBI" id="CHEBI:18248"/>
    </ligandPart>
</feature>
<comment type="caution">
    <text evidence="13">The sequence shown here is derived from an EMBL/GenBank/DDBJ whole genome shotgun (WGS) entry which is preliminary data.</text>
</comment>
<dbReference type="GO" id="GO:0042542">
    <property type="term" value="P:response to hydrogen peroxide"/>
    <property type="evidence" value="ECO:0007669"/>
    <property type="project" value="TreeGrafter"/>
</dbReference>
<dbReference type="InterPro" id="IPR018028">
    <property type="entry name" value="Catalase"/>
</dbReference>
<dbReference type="InterPro" id="IPR024168">
    <property type="entry name" value="Catalase_SrpA-type_pred"/>
</dbReference>
<keyword evidence="11" id="KW-0812">Transmembrane</keyword>
<evidence type="ECO:0000256" key="9">
    <source>
        <dbReference type="PIRSR" id="PIRSR000296-2"/>
    </source>
</evidence>
<feature type="active site" evidence="8">
    <location>
        <position position="61"/>
    </location>
</feature>
<dbReference type="Pfam" id="PF00199">
    <property type="entry name" value="Catalase"/>
    <property type="match status" value="1"/>
</dbReference>
<evidence type="ECO:0000313" key="14">
    <source>
        <dbReference type="Proteomes" id="UP000321058"/>
    </source>
</evidence>
<evidence type="ECO:0000313" key="13">
    <source>
        <dbReference type="EMBL" id="GEP59026.1"/>
    </source>
</evidence>
<reference evidence="13 14" key="1">
    <citation type="submission" date="2019-07" db="EMBL/GenBank/DDBJ databases">
        <title>Whole genome shotgun sequence of Reyranella soli NBRC 108950.</title>
        <authorList>
            <person name="Hosoyama A."/>
            <person name="Uohara A."/>
            <person name="Ohji S."/>
            <person name="Ichikawa N."/>
        </authorList>
    </citation>
    <scope>NUCLEOTIDE SEQUENCE [LARGE SCALE GENOMIC DNA]</scope>
    <source>
        <strain evidence="13 14">NBRC 108950</strain>
    </source>
</reference>
<keyword evidence="11" id="KW-1133">Transmembrane helix</keyword>
<name>A0A512NJA8_9HYPH</name>
<dbReference type="PIRSF" id="PIRSF000296">
    <property type="entry name" value="SrpA"/>
    <property type="match status" value="1"/>
</dbReference>
<dbReference type="InterPro" id="IPR011614">
    <property type="entry name" value="Catalase_core"/>
</dbReference>
<keyword evidence="3 7" id="KW-0349">Heme</keyword>
<evidence type="ECO:0000256" key="8">
    <source>
        <dbReference type="PIRSR" id="PIRSR000296-1"/>
    </source>
</evidence>
<keyword evidence="5 7" id="KW-0560">Oxidoreductase</keyword>
<dbReference type="PROSITE" id="PS51402">
    <property type="entry name" value="CATALASE_3"/>
    <property type="match status" value="1"/>
</dbReference>
<dbReference type="GO" id="GO:0004096">
    <property type="term" value="F:catalase activity"/>
    <property type="evidence" value="ECO:0007669"/>
    <property type="project" value="InterPro"/>
</dbReference>
<comment type="similarity">
    <text evidence="1 7">Belongs to the catalase family.</text>
</comment>
<evidence type="ECO:0000256" key="10">
    <source>
        <dbReference type="SAM" id="MobiDB-lite"/>
    </source>
</evidence>
<dbReference type="GO" id="GO:0042744">
    <property type="term" value="P:hydrogen peroxide catabolic process"/>
    <property type="evidence" value="ECO:0007669"/>
    <property type="project" value="TreeGrafter"/>
</dbReference>
<sequence>MTRLTLPVALRLLAIGGVLLVLSAVFAIAAGWLPPHRLRAATIVDALEAHDGRHPGFRRAHAKGLCIEGSFSSNGNGALLSKAGIFAKSDSPVIGRFSTGGGQPYAADGRLAFRSLALSLTQADGEQWRMALDDTPIFPVATPQAFVDFQRATTPDPKTGKPDPALVDTYMAEHPETRAFVRWQQDTPLSTSFANETFYSINAFRFIDDTGKTWMVRWSFEPETPFEAIDKATLGARPANFLFDDVIARLTRNPLRWHLIVTIAEPGDPTDDATTVWPANRNRVDVGTLAIDRALTEENGDCRSITFDPLILPSGIAPSDDPLLPARSGAYASSLARRDGEHGKPSALADDPEARRARP</sequence>
<keyword evidence="6 7" id="KW-0408">Iron</keyword>
<dbReference type="PANTHER" id="PTHR11465:SF9">
    <property type="entry name" value="CATALASE"/>
    <property type="match status" value="1"/>
</dbReference>
<feature type="domain" description="Catalase core" evidence="12">
    <location>
        <begin position="14"/>
        <end position="359"/>
    </location>
</feature>
<keyword evidence="14" id="KW-1185">Reference proteome</keyword>
<dbReference type="CDD" id="cd08153">
    <property type="entry name" value="srpA_like"/>
    <property type="match status" value="1"/>
</dbReference>
<dbReference type="EMBL" id="BKAJ01000116">
    <property type="protein sequence ID" value="GEP59026.1"/>
    <property type="molecule type" value="Genomic_DNA"/>
</dbReference>
<comment type="cofactor">
    <cofactor evidence="7">
        <name>heme</name>
        <dbReference type="ChEBI" id="CHEBI:30413"/>
    </cofactor>
</comment>
<feature type="transmembrane region" description="Helical" evidence="11">
    <location>
        <begin position="12"/>
        <end position="33"/>
    </location>
</feature>
<dbReference type="Proteomes" id="UP000321058">
    <property type="component" value="Unassembled WGS sequence"/>
</dbReference>
<evidence type="ECO:0000256" key="5">
    <source>
        <dbReference type="ARBA" id="ARBA00023002"/>
    </source>
</evidence>
<proteinExistence type="inferred from homology"/>
<organism evidence="13 14">
    <name type="scientific">Reyranella soli</name>
    <dbReference type="NCBI Taxonomy" id="1230389"/>
    <lineage>
        <taxon>Bacteria</taxon>
        <taxon>Pseudomonadati</taxon>
        <taxon>Pseudomonadota</taxon>
        <taxon>Alphaproteobacteria</taxon>
        <taxon>Hyphomicrobiales</taxon>
        <taxon>Reyranellaceae</taxon>
        <taxon>Reyranella</taxon>
    </lineage>
</organism>
<dbReference type="InterPro" id="IPR020835">
    <property type="entry name" value="Catalase_sf"/>
</dbReference>
<evidence type="ECO:0000256" key="2">
    <source>
        <dbReference type="ARBA" id="ARBA00022559"/>
    </source>
</evidence>
<evidence type="ECO:0000256" key="3">
    <source>
        <dbReference type="ARBA" id="ARBA00022617"/>
    </source>
</evidence>
<dbReference type="GO" id="GO:0046872">
    <property type="term" value="F:metal ion binding"/>
    <property type="evidence" value="ECO:0007669"/>
    <property type="project" value="UniProtKB-KW"/>
</dbReference>
<dbReference type="GO" id="GO:0020037">
    <property type="term" value="F:heme binding"/>
    <property type="evidence" value="ECO:0007669"/>
    <property type="project" value="InterPro"/>
</dbReference>
<dbReference type="Gene3D" id="1.20.1280.120">
    <property type="match status" value="1"/>
</dbReference>
<dbReference type="PRINTS" id="PR00067">
    <property type="entry name" value="CATALASE"/>
</dbReference>
<dbReference type="OrthoDB" id="255727at2"/>
<evidence type="ECO:0000256" key="11">
    <source>
        <dbReference type="SAM" id="Phobius"/>
    </source>
</evidence>
<dbReference type="Gene3D" id="2.40.180.10">
    <property type="entry name" value="Catalase core domain"/>
    <property type="match status" value="1"/>
</dbReference>
<gene>
    <name evidence="13" type="ORF">RSO01_61920</name>
</gene>
<keyword evidence="11" id="KW-0472">Membrane</keyword>
<keyword evidence="2 7" id="KW-0575">Peroxidase</keyword>
<dbReference type="EC" id="1.11.1.-" evidence="7"/>
<dbReference type="AlphaFoldDB" id="A0A512NJA8"/>
<keyword evidence="4 7" id="KW-0479">Metal-binding</keyword>
<evidence type="ECO:0000256" key="6">
    <source>
        <dbReference type="ARBA" id="ARBA00023004"/>
    </source>
</evidence>
<evidence type="ECO:0000256" key="4">
    <source>
        <dbReference type="ARBA" id="ARBA00022723"/>
    </source>
</evidence>
<feature type="region of interest" description="Disordered" evidence="10">
    <location>
        <begin position="318"/>
        <end position="359"/>
    </location>
</feature>
<comment type="function">
    <text evidence="7">Has an organic peroxide-dependent peroxidase activity.</text>
</comment>
<dbReference type="SMART" id="SM01060">
    <property type="entry name" value="Catalase"/>
    <property type="match status" value="1"/>
</dbReference>